<feature type="region of interest" description="Disordered" evidence="1">
    <location>
        <begin position="274"/>
        <end position="330"/>
    </location>
</feature>
<keyword evidence="3" id="KW-1185">Reference proteome</keyword>
<accession>A0AAD7P0G4</accession>
<reference evidence="2" key="1">
    <citation type="submission" date="2023-03" db="EMBL/GenBank/DDBJ databases">
        <title>Massive genome expansion in bonnet fungi (Mycena s.s.) driven by repeated elements and novel gene families across ecological guilds.</title>
        <authorList>
            <consortium name="Lawrence Berkeley National Laboratory"/>
            <person name="Harder C.B."/>
            <person name="Miyauchi S."/>
            <person name="Viragh M."/>
            <person name="Kuo A."/>
            <person name="Thoen E."/>
            <person name="Andreopoulos B."/>
            <person name="Lu D."/>
            <person name="Skrede I."/>
            <person name="Drula E."/>
            <person name="Henrissat B."/>
            <person name="Morin E."/>
            <person name="Kohler A."/>
            <person name="Barry K."/>
            <person name="LaButti K."/>
            <person name="Morin E."/>
            <person name="Salamov A."/>
            <person name="Lipzen A."/>
            <person name="Mereny Z."/>
            <person name="Hegedus B."/>
            <person name="Baldrian P."/>
            <person name="Stursova M."/>
            <person name="Weitz H."/>
            <person name="Taylor A."/>
            <person name="Grigoriev I.V."/>
            <person name="Nagy L.G."/>
            <person name="Martin F."/>
            <person name="Kauserud H."/>
        </authorList>
    </citation>
    <scope>NUCLEOTIDE SEQUENCE</scope>
    <source>
        <strain evidence="2">CBHHK188m</strain>
    </source>
</reference>
<sequence>MIYNLDPTWGSIASTLTASSVELTVVDVTGMLLDEEKRCGGAPEDGSIVLAAYQKKKFSITCFKCHRKGMSRRTVHHRGRALGRFKGECCYYNPVRAGHIGGGPTATNPYGEGAPHDDPFQVNAQGGGDVVPRSQPMRLLGLGQPSTSFRSTSLDTPRAVNCTGSAYNQPLRTASLNTCAVANPDISAFHHPSFNTPTPLDRYQTRAGIHPGALPHFAIPEEQTQMHMIVDMMHTILQDTNELKERVTAIEARIKPSNAITATRGVAVWRGGPATRSMSKAAPSGHERLRTPGSEIDPALMGAASDTTTDASGDTDYERESVDEDEVGMNDMSLSSTEKRALRVRKFVSTLFRRVCNVPGHDWPDPELVRTIEITYERYPTPFFKAKVTDARNQALFLEVAQQAMQELKDKSCWPKALKRPATEPDPTWDLVLFQEFAKESFRSFKKQWLEGHDVEAAERGDVNRTTDRRKKRCILPRTGQKSNQIGKVLAAYAAQHGIDLDFLKVLVDEQFLSNEVSGPEDDSGESKDAWKVRLAAKAQMPLGPDALKRVNFLEILDPVWRSDPAKYSRLVHDIQDFRVSGTTPADELNVKYDHIALGRPSHRIPTYAPFNFGYSVE</sequence>
<dbReference type="Proteomes" id="UP001215280">
    <property type="component" value="Unassembled WGS sequence"/>
</dbReference>
<gene>
    <name evidence="2" type="ORF">DFH07DRAFT_764713</name>
</gene>
<protein>
    <submittedName>
        <fullName evidence="2">Uncharacterized protein</fullName>
    </submittedName>
</protein>
<feature type="compositionally biased region" description="Low complexity" evidence="1">
    <location>
        <begin position="302"/>
        <end position="312"/>
    </location>
</feature>
<proteinExistence type="predicted"/>
<evidence type="ECO:0000313" key="2">
    <source>
        <dbReference type="EMBL" id="KAJ7782581.1"/>
    </source>
</evidence>
<dbReference type="AlphaFoldDB" id="A0AAD7P0G4"/>
<comment type="caution">
    <text evidence="2">The sequence shown here is derived from an EMBL/GenBank/DDBJ whole genome shotgun (WGS) entry which is preliminary data.</text>
</comment>
<name>A0AAD7P0G4_9AGAR</name>
<feature type="compositionally biased region" description="Acidic residues" evidence="1">
    <location>
        <begin position="313"/>
        <end position="328"/>
    </location>
</feature>
<organism evidence="2 3">
    <name type="scientific">Mycena maculata</name>
    <dbReference type="NCBI Taxonomy" id="230809"/>
    <lineage>
        <taxon>Eukaryota</taxon>
        <taxon>Fungi</taxon>
        <taxon>Dikarya</taxon>
        <taxon>Basidiomycota</taxon>
        <taxon>Agaricomycotina</taxon>
        <taxon>Agaricomycetes</taxon>
        <taxon>Agaricomycetidae</taxon>
        <taxon>Agaricales</taxon>
        <taxon>Marasmiineae</taxon>
        <taxon>Mycenaceae</taxon>
        <taxon>Mycena</taxon>
    </lineage>
</organism>
<evidence type="ECO:0000256" key="1">
    <source>
        <dbReference type="SAM" id="MobiDB-lite"/>
    </source>
</evidence>
<evidence type="ECO:0000313" key="3">
    <source>
        <dbReference type="Proteomes" id="UP001215280"/>
    </source>
</evidence>
<dbReference type="EMBL" id="JARJLG010000003">
    <property type="protein sequence ID" value="KAJ7782581.1"/>
    <property type="molecule type" value="Genomic_DNA"/>
</dbReference>